<feature type="transmembrane region" description="Helical" evidence="2">
    <location>
        <begin position="6"/>
        <end position="23"/>
    </location>
</feature>
<dbReference type="EMBL" id="BK002666">
    <property type="protein sequence ID" value="DAA04172.1"/>
    <property type="molecule type" value="Genomic_DNA"/>
</dbReference>
<evidence type="ECO:0000256" key="2">
    <source>
        <dbReference type="SAM" id="Phobius"/>
    </source>
</evidence>
<feature type="region of interest" description="Disordered" evidence="1">
    <location>
        <begin position="200"/>
        <end position="222"/>
    </location>
</feature>
<feature type="transmembrane region" description="Helical" evidence="2">
    <location>
        <begin position="30"/>
        <end position="47"/>
    </location>
</feature>
<reference evidence="3" key="1">
    <citation type="journal article" date="2003" name="Genome Biol.">
        <title>An integrated gene annotation and transcriptional profiling approach towards the full gene content of the Drosophila genome.</title>
        <authorList>
            <person name="Hild M."/>
            <person name="Beckmann B."/>
            <person name="Haas S.A."/>
            <person name="Koch B."/>
            <person name="Solovyev V."/>
            <person name="Busold C."/>
            <person name="Fellenberg K."/>
            <person name="Boutros M."/>
            <person name="Vingron M."/>
            <person name="Sauer F."/>
            <person name="Hoheisel J.D."/>
            <person name="Paro R."/>
        </authorList>
    </citation>
    <scope>NUCLEOTIDE SEQUENCE</scope>
</reference>
<accession>Q6IJQ0</accession>
<name>Q6IJQ0_DROME</name>
<evidence type="ECO:0000313" key="3">
    <source>
        <dbReference type="EMBL" id="DAA04172.1"/>
    </source>
</evidence>
<keyword evidence="2" id="KW-1133">Transmembrane helix</keyword>
<protein>
    <submittedName>
        <fullName evidence="3">HDC14466</fullName>
    </submittedName>
</protein>
<sequence length="250" mass="27997">MVVEKVLVMVIMVMAMVMVMVTIDRPNTTEFVSAMVMVCGLVAWWLGDTYAAPSLGQDAFWTTVFLRLGLTLIWQSGHSASAGNSISISISMEIHVGSMIIERHLLVIANFGSGHCNDSQTTETAAAAVTTLVTAISYRGFPCKCRAMCWNFPSIHRAFRENKNHSRSSEERGKHRCIYYPREVASISENQLTHRDVARRRIGAQEESVPRKRTHPLEKSTCTTGNDLRSPAIYHTMPPHRPHTPPIWIC</sequence>
<proteinExistence type="predicted"/>
<keyword evidence="2" id="KW-0812">Transmembrane</keyword>
<evidence type="ECO:0000256" key="1">
    <source>
        <dbReference type="SAM" id="MobiDB-lite"/>
    </source>
</evidence>
<dbReference type="AlphaFoldDB" id="Q6IJQ0"/>
<organism evidence="3">
    <name type="scientific">Drosophila melanogaster</name>
    <name type="common">Fruit fly</name>
    <dbReference type="NCBI Taxonomy" id="7227"/>
    <lineage>
        <taxon>Eukaryota</taxon>
        <taxon>Metazoa</taxon>
        <taxon>Ecdysozoa</taxon>
        <taxon>Arthropoda</taxon>
        <taxon>Hexapoda</taxon>
        <taxon>Insecta</taxon>
        <taxon>Pterygota</taxon>
        <taxon>Neoptera</taxon>
        <taxon>Endopterygota</taxon>
        <taxon>Diptera</taxon>
        <taxon>Brachycera</taxon>
        <taxon>Muscomorpha</taxon>
        <taxon>Ephydroidea</taxon>
        <taxon>Drosophilidae</taxon>
        <taxon>Drosophila</taxon>
        <taxon>Sophophora</taxon>
    </lineage>
</organism>
<gene>
    <name evidence="3" type="ORF">HDC14466</name>
</gene>
<keyword evidence="2" id="KW-0472">Membrane</keyword>